<feature type="transmembrane region" description="Helical" evidence="1">
    <location>
        <begin position="392"/>
        <end position="410"/>
    </location>
</feature>
<evidence type="ECO:0000313" key="3">
    <source>
        <dbReference type="Proteomes" id="UP000037237"/>
    </source>
</evidence>
<dbReference type="AlphaFoldDB" id="A0A0M0BXB3"/>
<feature type="transmembrane region" description="Helical" evidence="1">
    <location>
        <begin position="358"/>
        <end position="380"/>
    </location>
</feature>
<dbReference type="Proteomes" id="UP000037237">
    <property type="component" value="Unassembled WGS sequence"/>
</dbReference>
<proteinExistence type="predicted"/>
<evidence type="ECO:0008006" key="4">
    <source>
        <dbReference type="Google" id="ProtNLM"/>
    </source>
</evidence>
<evidence type="ECO:0000313" key="2">
    <source>
        <dbReference type="EMBL" id="KON33099.1"/>
    </source>
</evidence>
<evidence type="ECO:0000256" key="1">
    <source>
        <dbReference type="SAM" id="Phobius"/>
    </source>
</evidence>
<feature type="transmembrane region" description="Helical" evidence="1">
    <location>
        <begin position="173"/>
        <end position="191"/>
    </location>
</feature>
<accession>A0A0M0BXB3</accession>
<feature type="transmembrane region" description="Helical" evidence="1">
    <location>
        <begin position="325"/>
        <end position="346"/>
    </location>
</feature>
<keyword evidence="1" id="KW-0472">Membrane</keyword>
<feature type="transmembrane region" description="Helical" evidence="1">
    <location>
        <begin position="27"/>
        <end position="47"/>
    </location>
</feature>
<gene>
    <name evidence="2" type="ORF">AC477_02030</name>
</gene>
<feature type="transmembrane region" description="Helical" evidence="1">
    <location>
        <begin position="422"/>
        <end position="440"/>
    </location>
</feature>
<comment type="caution">
    <text evidence="2">The sequence shown here is derived from an EMBL/GenBank/DDBJ whole genome shotgun (WGS) entry which is preliminary data.</text>
</comment>
<feature type="transmembrane region" description="Helical" evidence="1">
    <location>
        <begin position="59"/>
        <end position="77"/>
    </location>
</feature>
<dbReference type="PATRIC" id="fig|1685124.3.peg.345"/>
<feature type="transmembrane region" description="Helical" evidence="1">
    <location>
        <begin position="139"/>
        <end position="161"/>
    </location>
</feature>
<sequence>MSLKAGLLALLFCLAIGAELLSYSLPIVIARIVLLVSFLAMLCLIMLMHKFFADSQSPYRKLVVFSVFFVISILFVLRRFLLLLPSRIELVVTSEIFAVAEKMGSSGFISFNNPHSFIFQPSFFLNFLRESMGLTFSQVFYITLLIQAIIIAFAGMFLYELLRKKFDGKEKGYAFYLLPPLLAFSLISFACSERADIGLSLFLLLMCVVYAKGLTSRGMVVVMLLLVLGITFSSSTAILIMIPFFFAYSIFSREPYWLFLGLIPLSYVSFAGHSYLSKLEDYLVFTNQGIGEFLRQFFSGQISERLSPLGRVVLPIASDIRVTSMAYISLLIVALLISISALFILFKLGMLRKIKQNAFFVSVLFVTVIALVIAFAGYVGASVLADTTFSDIRTIAIVFVTLLLPFLFLSKPFLKNITKHRIVVFIIAALLVFASLRTFYEIYPISSSDPVNLVEDPRMDAFAISNARDFLQNAQLEGSVAFDYKTGIRIAHFLSEDLELMTFTTELPKTNYLVFDMNGLEFGSLHTSEEVYEAAIMLSLNQSANVIYNDGAVMVVHLLD</sequence>
<feature type="transmembrane region" description="Helical" evidence="1">
    <location>
        <begin position="197"/>
        <end position="214"/>
    </location>
</feature>
<protein>
    <recommendedName>
        <fullName evidence="4">Glycosyltransferase RgtA/B/C/D-like domain-containing protein</fullName>
    </recommendedName>
</protein>
<dbReference type="EMBL" id="LFWU01000041">
    <property type="protein sequence ID" value="KON33099.1"/>
    <property type="molecule type" value="Genomic_DNA"/>
</dbReference>
<feature type="transmembrane region" description="Helical" evidence="1">
    <location>
        <begin position="221"/>
        <end position="251"/>
    </location>
</feature>
<keyword evidence="1" id="KW-1133">Transmembrane helix</keyword>
<organism evidence="2 3">
    <name type="scientific">miscellaneous Crenarchaeota group-1 archaeon SG8-32-1</name>
    <dbReference type="NCBI Taxonomy" id="1685124"/>
    <lineage>
        <taxon>Archaea</taxon>
        <taxon>Candidatus Bathyarchaeota</taxon>
        <taxon>MCG-1</taxon>
    </lineage>
</organism>
<keyword evidence="1" id="KW-0812">Transmembrane</keyword>
<name>A0A0M0BXB3_9ARCH</name>
<reference evidence="2 3" key="1">
    <citation type="submission" date="2015-06" db="EMBL/GenBank/DDBJ databases">
        <title>New insights into the roles of widespread benthic archaea in carbon and nitrogen cycling.</title>
        <authorList>
            <person name="Lazar C.S."/>
            <person name="Baker B.J."/>
            <person name="Seitz K.W."/>
            <person name="Hyde A.S."/>
            <person name="Dick G.J."/>
            <person name="Hinrichs K.-U."/>
            <person name="Teske A.P."/>
        </authorList>
    </citation>
    <scope>NUCLEOTIDE SEQUENCE [LARGE SCALE GENOMIC DNA]</scope>
    <source>
        <strain evidence="2">SG8-32-1</strain>
    </source>
</reference>